<organism evidence="2 3">
    <name type="scientific">Flavonifractor plautii</name>
    <name type="common">Fusobacterium plautii</name>
    <dbReference type="NCBI Taxonomy" id="292800"/>
    <lineage>
        <taxon>Bacteria</taxon>
        <taxon>Bacillati</taxon>
        <taxon>Bacillota</taxon>
        <taxon>Clostridia</taxon>
        <taxon>Eubacteriales</taxon>
        <taxon>Oscillospiraceae</taxon>
        <taxon>Flavonifractor</taxon>
    </lineage>
</organism>
<evidence type="ECO:0000313" key="2">
    <source>
        <dbReference type="EMBL" id="MDB7907310.1"/>
    </source>
</evidence>
<dbReference type="InterPro" id="IPR001387">
    <property type="entry name" value="Cro/C1-type_HTH"/>
</dbReference>
<gene>
    <name evidence="2" type="ORF">PND83_15105</name>
</gene>
<dbReference type="Pfam" id="PF01381">
    <property type="entry name" value="HTH_3"/>
    <property type="match status" value="1"/>
</dbReference>
<feature type="domain" description="HTH cro/C1-type" evidence="1">
    <location>
        <begin position="7"/>
        <end position="62"/>
    </location>
</feature>
<dbReference type="RefSeq" id="WP_271907916.1">
    <property type="nucleotide sequence ID" value="NZ_AP031431.1"/>
</dbReference>
<evidence type="ECO:0000313" key="3">
    <source>
        <dbReference type="Proteomes" id="UP001211006"/>
    </source>
</evidence>
<dbReference type="CDD" id="cd00093">
    <property type="entry name" value="HTH_XRE"/>
    <property type="match status" value="1"/>
</dbReference>
<dbReference type="InterPro" id="IPR010982">
    <property type="entry name" value="Lambda_DNA-bd_dom_sf"/>
</dbReference>
<dbReference type="SUPFAM" id="SSF47413">
    <property type="entry name" value="lambda repressor-like DNA-binding domains"/>
    <property type="match status" value="1"/>
</dbReference>
<sequence length="172" mass="19765">MELGEKIRRRRLELGMSQADLADALGYTNRATVAKVESGVNDLTQSKIERYAEALRTTPAYLMDWTDDPYDYDLDPDGRFDSISKPLLEELMDQYHNDAEAVWHAYENMQTASLMDASKEYKAPIHEGDSKIENPDIRMIARAGQKMTPDQAKNLRKYAEFMFPEAFKDDNT</sequence>
<reference evidence="2" key="1">
    <citation type="submission" date="2023-01" db="EMBL/GenBank/DDBJ databases">
        <title>Human gut microbiome strain richness.</title>
        <authorList>
            <person name="Chen-Liaw A."/>
        </authorList>
    </citation>
    <scope>NUCLEOTIDE SEQUENCE</scope>
    <source>
        <strain evidence="2">2225st1_A6_2225SCRN_200828</strain>
    </source>
</reference>
<comment type="caution">
    <text evidence="2">The sequence shown here is derived from an EMBL/GenBank/DDBJ whole genome shotgun (WGS) entry which is preliminary data.</text>
</comment>
<dbReference type="AlphaFoldDB" id="A0AAW6C591"/>
<proteinExistence type="predicted"/>
<dbReference type="Proteomes" id="UP001211006">
    <property type="component" value="Unassembled WGS sequence"/>
</dbReference>
<name>A0AAW6C591_FLAPL</name>
<dbReference type="EMBL" id="JAQLWO010000017">
    <property type="protein sequence ID" value="MDB7907310.1"/>
    <property type="molecule type" value="Genomic_DNA"/>
</dbReference>
<dbReference type="PROSITE" id="PS50943">
    <property type="entry name" value="HTH_CROC1"/>
    <property type="match status" value="1"/>
</dbReference>
<dbReference type="GO" id="GO:0003677">
    <property type="term" value="F:DNA binding"/>
    <property type="evidence" value="ECO:0007669"/>
    <property type="project" value="InterPro"/>
</dbReference>
<dbReference type="SMART" id="SM00530">
    <property type="entry name" value="HTH_XRE"/>
    <property type="match status" value="1"/>
</dbReference>
<dbReference type="Gene3D" id="1.10.260.40">
    <property type="entry name" value="lambda repressor-like DNA-binding domains"/>
    <property type="match status" value="1"/>
</dbReference>
<accession>A0AAW6C591</accession>
<evidence type="ECO:0000259" key="1">
    <source>
        <dbReference type="PROSITE" id="PS50943"/>
    </source>
</evidence>
<protein>
    <submittedName>
        <fullName evidence="2">Helix-turn-helix transcriptional regulator</fullName>
    </submittedName>
</protein>